<comment type="caution">
    <text evidence="7">The sequence shown here is derived from an EMBL/GenBank/DDBJ whole genome shotgun (WGS) entry which is preliminary data.</text>
</comment>
<evidence type="ECO:0000256" key="1">
    <source>
        <dbReference type="ARBA" id="ARBA00004906"/>
    </source>
</evidence>
<evidence type="ECO:0000256" key="2">
    <source>
        <dbReference type="ARBA" id="ARBA00022786"/>
    </source>
</evidence>
<organism evidence="7 8">
    <name type="scientific">Striga hermonthica</name>
    <name type="common">Purple witchweed</name>
    <name type="synonym">Buchnera hermonthica</name>
    <dbReference type="NCBI Taxonomy" id="68872"/>
    <lineage>
        <taxon>Eukaryota</taxon>
        <taxon>Viridiplantae</taxon>
        <taxon>Streptophyta</taxon>
        <taxon>Embryophyta</taxon>
        <taxon>Tracheophyta</taxon>
        <taxon>Spermatophyta</taxon>
        <taxon>Magnoliopsida</taxon>
        <taxon>eudicotyledons</taxon>
        <taxon>Gunneridae</taxon>
        <taxon>Pentapetalae</taxon>
        <taxon>asterids</taxon>
        <taxon>lamiids</taxon>
        <taxon>Lamiales</taxon>
        <taxon>Orobanchaceae</taxon>
        <taxon>Buchnereae</taxon>
        <taxon>Striga</taxon>
    </lineage>
</organism>
<comment type="similarity">
    <text evidence="3">Belongs to the NPH3 family.</text>
</comment>
<dbReference type="PANTHER" id="PTHR32370">
    <property type="entry name" value="OS12G0117600 PROTEIN"/>
    <property type="match status" value="1"/>
</dbReference>
<accession>A0A9N7NQV2</accession>
<feature type="region of interest" description="Disordered" evidence="4">
    <location>
        <begin position="554"/>
        <end position="576"/>
    </location>
</feature>
<feature type="domain" description="BTB" evidence="5">
    <location>
        <begin position="29"/>
        <end position="94"/>
    </location>
</feature>
<comment type="pathway">
    <text evidence="1">Protein modification; protein ubiquitination.</text>
</comment>
<dbReference type="Pfam" id="PF03000">
    <property type="entry name" value="NPH3"/>
    <property type="match status" value="1"/>
</dbReference>
<evidence type="ECO:0000256" key="3">
    <source>
        <dbReference type="PROSITE-ProRule" id="PRU00982"/>
    </source>
</evidence>
<dbReference type="EMBL" id="CACSLK010034050">
    <property type="protein sequence ID" value="CAA0841049.1"/>
    <property type="molecule type" value="Genomic_DNA"/>
</dbReference>
<feature type="compositionally biased region" description="Low complexity" evidence="4">
    <location>
        <begin position="564"/>
        <end position="576"/>
    </location>
</feature>
<dbReference type="InterPro" id="IPR011333">
    <property type="entry name" value="SKP1/BTB/POZ_sf"/>
</dbReference>
<sequence length="576" mass="63884">MKFMKLGTKPDQFQSDGENIRHVATDLATDMVVIVGDVKFYLHKFPLLSKSPRLQRLAAATSDDEIHIHDIPGGPPAFEICAKFCYGMVVTLNAYNVVPARAAAEYLEMHEPTDSGNLARKIDVFLSSSLLRSWKDSIIVLHTSKSYVPWSEELKIVSHCLDSIASKASVDPSKVDWSYTYNRKKLSSENGRDPLYNGVKKQQTVPIDWWVEDLCGLPLDLYKRVITTIQAKGRISADVIGESLRAYASRRLPVFRSGLVREDELAKHRCLVETVTRLIPEERSCVPCGFLLKLLHAAFVVGCEENEKRELMGKIARQLDEATVADLVIRSPDGEVMVYDMDVVGGLVELFVMLECGARTDDPEFEVMYAGFVSDASKGKVARLVEGYLAEAARDPLLPLSRFLELANMVSGFPRPTHDGIYRAIDMYLKEHPGMSKGDKKKICRLMDCRKLSPEACAHAVQNERLPLRVVVQVLFFFEQARGRAGGNSNGLPDLPGPVRSLLPGGGGSRGSSRSGTSKNTDTSSELKALRGELESLRLNDCNDSNGVKKVISRLWSKERENSSSDTSESHTSTLE</sequence>
<feature type="region of interest" description="Disordered" evidence="4">
    <location>
        <begin position="487"/>
        <end position="526"/>
    </location>
</feature>
<dbReference type="PROSITE" id="PS51649">
    <property type="entry name" value="NPH3"/>
    <property type="match status" value="1"/>
</dbReference>
<protein>
    <submittedName>
        <fullName evidence="7">BTB/POZ domain-containing protein NPY5</fullName>
    </submittedName>
</protein>
<evidence type="ECO:0000259" key="6">
    <source>
        <dbReference type="PROSITE" id="PS51649"/>
    </source>
</evidence>
<gene>
    <name evidence="7" type="ORF">SHERM_07084</name>
</gene>
<dbReference type="Pfam" id="PF00651">
    <property type="entry name" value="BTB"/>
    <property type="match status" value="1"/>
</dbReference>
<reference evidence="7" key="1">
    <citation type="submission" date="2019-12" db="EMBL/GenBank/DDBJ databases">
        <authorList>
            <person name="Scholes J."/>
        </authorList>
    </citation>
    <scope>NUCLEOTIDE SEQUENCE</scope>
</reference>
<dbReference type="InterPro" id="IPR027356">
    <property type="entry name" value="NPH3_dom"/>
</dbReference>
<feature type="domain" description="NPH3" evidence="6">
    <location>
        <begin position="208"/>
        <end position="481"/>
    </location>
</feature>
<dbReference type="AlphaFoldDB" id="A0A9N7NQV2"/>
<dbReference type="Proteomes" id="UP001153555">
    <property type="component" value="Unassembled WGS sequence"/>
</dbReference>
<feature type="compositionally biased region" description="Polar residues" evidence="4">
    <location>
        <begin position="517"/>
        <end position="526"/>
    </location>
</feature>
<evidence type="ECO:0000259" key="5">
    <source>
        <dbReference type="PROSITE" id="PS50097"/>
    </source>
</evidence>
<dbReference type="Gene3D" id="3.30.710.10">
    <property type="entry name" value="Potassium Channel Kv1.1, Chain A"/>
    <property type="match status" value="1"/>
</dbReference>
<evidence type="ECO:0000256" key="4">
    <source>
        <dbReference type="SAM" id="MobiDB-lite"/>
    </source>
</evidence>
<evidence type="ECO:0000313" key="8">
    <source>
        <dbReference type="Proteomes" id="UP001153555"/>
    </source>
</evidence>
<dbReference type="InterPro" id="IPR043454">
    <property type="entry name" value="NPH3/RPT2-like"/>
</dbReference>
<dbReference type="InterPro" id="IPR000210">
    <property type="entry name" value="BTB/POZ_dom"/>
</dbReference>
<dbReference type="SUPFAM" id="SSF54695">
    <property type="entry name" value="POZ domain"/>
    <property type="match status" value="1"/>
</dbReference>
<name>A0A9N7NQV2_STRHE</name>
<dbReference type="OrthoDB" id="624345at2759"/>
<evidence type="ECO:0000313" key="7">
    <source>
        <dbReference type="EMBL" id="CAA0841049.1"/>
    </source>
</evidence>
<keyword evidence="2" id="KW-0833">Ubl conjugation pathway</keyword>
<keyword evidence="8" id="KW-1185">Reference proteome</keyword>
<dbReference type="PROSITE" id="PS50097">
    <property type="entry name" value="BTB"/>
    <property type="match status" value="1"/>
</dbReference>
<proteinExistence type="inferred from homology"/>